<name>A0ACA9Y911_9ASCO</name>
<comment type="caution">
    <text evidence="1">The sequence shown here is derived from an EMBL/GenBank/DDBJ whole genome shotgun (WGS) entry which is preliminary data.</text>
</comment>
<dbReference type="Proteomes" id="UP001152531">
    <property type="component" value="Unassembled WGS sequence"/>
</dbReference>
<organism evidence="1 2">
    <name type="scientific">[Candida] jaroonii</name>
    <dbReference type="NCBI Taxonomy" id="467808"/>
    <lineage>
        <taxon>Eukaryota</taxon>
        <taxon>Fungi</taxon>
        <taxon>Dikarya</taxon>
        <taxon>Ascomycota</taxon>
        <taxon>Saccharomycotina</taxon>
        <taxon>Pichiomycetes</taxon>
        <taxon>Debaryomycetaceae</taxon>
        <taxon>Yamadazyma</taxon>
    </lineage>
</organism>
<dbReference type="EMBL" id="CALSDN010000005">
    <property type="protein sequence ID" value="CAH6721187.1"/>
    <property type="molecule type" value="Genomic_DNA"/>
</dbReference>
<gene>
    <name evidence="1" type="ORF">CLIB1444_05S05512</name>
</gene>
<reference evidence="1" key="1">
    <citation type="submission" date="2022-06" db="EMBL/GenBank/DDBJ databases">
        <authorList>
            <person name="Legras J.-L."/>
            <person name="Devillers H."/>
            <person name="Grondin C."/>
        </authorList>
    </citation>
    <scope>NUCLEOTIDE SEQUENCE</scope>
    <source>
        <strain evidence="1">CLIB 1444</strain>
    </source>
</reference>
<sequence>MDFDPKSIALNYTIPFYGVQSITFSQLDHHANIMANYSITNGCSITACAFALVLSFLVIKNKKTPIFVLNQIILTVSIVKSALFLGYQLGPLGSITSTFTGMVAYDDRNLYKMSIAGNAMMIILIFLIQLSFAYQTWIIFQSPEVKIYGYLTTFVAILLMGTTFGLFVTRAVYTTRFYESIDAEVPGWISGLPQIVFSASVNYMSLILVLKLIFAIRTRRYLGLKQFSYYHILTIMFTQTMLIPTVLAFSAYSSYSLDYGDLLNHLSLSLIALLLPFTSIWSSLANNSRNLSSNGLIYLTSTSSSSTDSTVTSPIDEKTLADSYSFFPEKLLKFKTNGSAISDQTKDSRSNSFMDSLPNEILQILKDEENNLESTTICKHFSSVSKDTIDKLDSAVLVEQVFNHK</sequence>
<evidence type="ECO:0000313" key="1">
    <source>
        <dbReference type="EMBL" id="CAH6721187.1"/>
    </source>
</evidence>
<evidence type="ECO:0000313" key="2">
    <source>
        <dbReference type="Proteomes" id="UP001152531"/>
    </source>
</evidence>
<protein>
    <submittedName>
        <fullName evidence="1">Pheromone alpha factor receptor</fullName>
    </submittedName>
</protein>
<accession>A0ACA9Y911</accession>
<keyword evidence="1" id="KW-0675">Receptor</keyword>
<proteinExistence type="predicted"/>
<keyword evidence="2" id="KW-1185">Reference proteome</keyword>